<dbReference type="PANTHER" id="PTHR43309">
    <property type="entry name" value="5-OXOPROLINASE SUBUNIT C"/>
    <property type="match status" value="1"/>
</dbReference>
<keyword evidence="2" id="KW-0378">Hydrolase</keyword>
<dbReference type="Gene3D" id="2.40.100.10">
    <property type="entry name" value="Cyclophilin-like"/>
    <property type="match status" value="1"/>
</dbReference>
<evidence type="ECO:0000313" key="5">
    <source>
        <dbReference type="EMBL" id="MFD1063700.1"/>
    </source>
</evidence>
<dbReference type="InterPro" id="IPR052708">
    <property type="entry name" value="PxpC"/>
</dbReference>
<dbReference type="InterPro" id="IPR003778">
    <property type="entry name" value="CT_A_B"/>
</dbReference>
<evidence type="ECO:0000256" key="3">
    <source>
        <dbReference type="ARBA" id="ARBA00022840"/>
    </source>
</evidence>
<keyword evidence="6" id="KW-1185">Reference proteome</keyword>
<dbReference type="EMBL" id="JBHTJL010000015">
    <property type="protein sequence ID" value="MFD1063700.1"/>
    <property type="molecule type" value="Genomic_DNA"/>
</dbReference>
<organism evidence="5 6">
    <name type="scientific">Winogradskyella litorisediminis</name>
    <dbReference type="NCBI Taxonomy" id="1156618"/>
    <lineage>
        <taxon>Bacteria</taxon>
        <taxon>Pseudomonadati</taxon>
        <taxon>Bacteroidota</taxon>
        <taxon>Flavobacteriia</taxon>
        <taxon>Flavobacteriales</taxon>
        <taxon>Flavobacteriaceae</taxon>
        <taxon>Winogradskyella</taxon>
    </lineage>
</organism>
<feature type="domain" description="Carboxyltransferase" evidence="4">
    <location>
        <begin position="23"/>
        <end position="283"/>
    </location>
</feature>
<proteinExistence type="predicted"/>
<dbReference type="Proteomes" id="UP001597013">
    <property type="component" value="Unassembled WGS sequence"/>
</dbReference>
<reference evidence="6" key="1">
    <citation type="journal article" date="2019" name="Int. J. Syst. Evol. Microbiol.">
        <title>The Global Catalogue of Microorganisms (GCM) 10K type strain sequencing project: providing services to taxonomists for standard genome sequencing and annotation.</title>
        <authorList>
            <consortium name="The Broad Institute Genomics Platform"/>
            <consortium name="The Broad Institute Genome Sequencing Center for Infectious Disease"/>
            <person name="Wu L."/>
            <person name="Ma J."/>
        </authorList>
    </citation>
    <scope>NUCLEOTIDE SEQUENCE [LARGE SCALE GENOMIC DNA]</scope>
    <source>
        <strain evidence="6">CCUG 62215</strain>
    </source>
</reference>
<evidence type="ECO:0000256" key="2">
    <source>
        <dbReference type="ARBA" id="ARBA00022801"/>
    </source>
</evidence>
<dbReference type="InterPro" id="IPR029000">
    <property type="entry name" value="Cyclophilin-like_dom_sf"/>
</dbReference>
<evidence type="ECO:0000313" key="6">
    <source>
        <dbReference type="Proteomes" id="UP001597013"/>
    </source>
</evidence>
<dbReference type="SMART" id="SM00797">
    <property type="entry name" value="AHS2"/>
    <property type="match status" value="1"/>
</dbReference>
<evidence type="ECO:0000256" key="1">
    <source>
        <dbReference type="ARBA" id="ARBA00022741"/>
    </source>
</evidence>
<comment type="caution">
    <text evidence="5">The sequence shown here is derived from an EMBL/GenBank/DDBJ whole genome shotgun (WGS) entry which is preliminary data.</text>
</comment>
<keyword evidence="1" id="KW-0547">Nucleotide-binding</keyword>
<accession>A0ABW3NAR0</accession>
<dbReference type="RefSeq" id="WP_386131049.1">
    <property type="nucleotide sequence ID" value="NZ_JBHTJL010000015.1"/>
</dbReference>
<keyword evidence="3" id="KW-0067">ATP-binding</keyword>
<sequence length="284" mass="31682">MIKVLKSGLSSSIQDLGRLEYRDFGVPHSGAMDMKSMETANLLLGNSLNDAVLEMTMIGATLQFLVSTSIVISGADMSPELNGKLILSNRVILVNSGDVLSFSTVASGFFTYLAVYGGFKTEMVLNSRSFYDDITKKSRIQDGDILKISEFSSLFYTNNTNSKIKSYDFTISELDVFKGPEFDMLVKENQNKLLTSEFKVSKFYNRMAYQLESKIQNNLKSILTSPVLPGTVQLTPSGQLIVLMRDCQTTGGYPRVLQFSEKAINLLAQKKERDKVKFNLIEFP</sequence>
<name>A0ABW3NAR0_9FLAO</name>
<dbReference type="Pfam" id="PF02626">
    <property type="entry name" value="CT_A_B"/>
    <property type="match status" value="1"/>
</dbReference>
<protein>
    <submittedName>
        <fullName evidence="5">Biotin-dependent carboxyltransferase family protein</fullName>
    </submittedName>
</protein>
<evidence type="ECO:0000259" key="4">
    <source>
        <dbReference type="SMART" id="SM00797"/>
    </source>
</evidence>
<gene>
    <name evidence="5" type="ORF">ACFQ1Q_10630</name>
</gene>
<dbReference type="PANTHER" id="PTHR43309:SF5">
    <property type="entry name" value="5-OXOPROLINASE SUBUNIT C"/>
    <property type="match status" value="1"/>
</dbReference>